<proteinExistence type="predicted"/>
<gene>
    <name evidence="2" type="ORF">JDV02_010832</name>
</gene>
<feature type="compositionally biased region" description="Basic and acidic residues" evidence="1">
    <location>
        <begin position="112"/>
        <end position="127"/>
    </location>
</feature>
<protein>
    <submittedName>
        <fullName evidence="2">Uncharacterized protein</fullName>
    </submittedName>
</protein>
<feature type="compositionally biased region" description="Polar residues" evidence="1">
    <location>
        <begin position="52"/>
        <end position="64"/>
    </location>
</feature>
<feature type="compositionally biased region" description="Basic and acidic residues" evidence="1">
    <location>
        <begin position="71"/>
        <end position="81"/>
    </location>
</feature>
<dbReference type="Proteomes" id="UP000829364">
    <property type="component" value="Chromosome 1"/>
</dbReference>
<reference evidence="2" key="1">
    <citation type="submission" date="2021-11" db="EMBL/GenBank/DDBJ databases">
        <title>Purpureocillium_takamizusanense_genome.</title>
        <authorList>
            <person name="Nguyen N.-H."/>
        </authorList>
    </citation>
    <scope>NUCLEOTIDE SEQUENCE</scope>
    <source>
        <strain evidence="2">PT3</strain>
    </source>
</reference>
<evidence type="ECO:0000313" key="2">
    <source>
        <dbReference type="EMBL" id="UNI14584.1"/>
    </source>
</evidence>
<evidence type="ECO:0000313" key="3">
    <source>
        <dbReference type="Proteomes" id="UP000829364"/>
    </source>
</evidence>
<keyword evidence="3" id="KW-1185">Reference proteome</keyword>
<dbReference type="AlphaFoldDB" id="A0A9Q8V776"/>
<dbReference type="RefSeq" id="XP_047838065.1">
    <property type="nucleotide sequence ID" value="XM_047992569.1"/>
</dbReference>
<evidence type="ECO:0000256" key="1">
    <source>
        <dbReference type="SAM" id="MobiDB-lite"/>
    </source>
</evidence>
<feature type="region of interest" description="Disordered" evidence="1">
    <location>
        <begin position="1"/>
        <end position="36"/>
    </location>
</feature>
<dbReference type="OrthoDB" id="4939977at2759"/>
<feature type="region of interest" description="Disordered" evidence="1">
    <location>
        <begin position="52"/>
        <end position="170"/>
    </location>
</feature>
<dbReference type="EMBL" id="CP086354">
    <property type="protein sequence ID" value="UNI14584.1"/>
    <property type="molecule type" value="Genomic_DNA"/>
</dbReference>
<organism evidence="2 3">
    <name type="scientific">Purpureocillium takamizusanense</name>
    <dbReference type="NCBI Taxonomy" id="2060973"/>
    <lineage>
        <taxon>Eukaryota</taxon>
        <taxon>Fungi</taxon>
        <taxon>Dikarya</taxon>
        <taxon>Ascomycota</taxon>
        <taxon>Pezizomycotina</taxon>
        <taxon>Sordariomycetes</taxon>
        <taxon>Hypocreomycetidae</taxon>
        <taxon>Hypocreales</taxon>
        <taxon>Ophiocordycipitaceae</taxon>
        <taxon>Purpureocillium</taxon>
    </lineage>
</organism>
<feature type="compositionally biased region" description="Polar residues" evidence="1">
    <location>
        <begin position="154"/>
        <end position="169"/>
    </location>
</feature>
<dbReference type="KEGG" id="ptkz:JDV02_010832"/>
<dbReference type="GeneID" id="72072749"/>
<accession>A0A9Q8V776</accession>
<feature type="compositionally biased region" description="Low complexity" evidence="1">
    <location>
        <begin position="101"/>
        <end position="111"/>
    </location>
</feature>
<sequence>MASRKPSLHVIMPDCPQASRDFGNLQNGIRSPRSPRFREVFDAPFSEALMNASRTTLATDSSGSYPGPDQQHNRPEMEAKRHTSHGSTRAKTQAQSSSPLQWRQDSWSSSEQSRRASVNDRIREWARKSFVFSRKNSEQSDDGYFSHSQRRASKSTVVTPASEASTPCTFASPDRYSRPVVAVTEEDESG</sequence>
<feature type="compositionally biased region" description="Polar residues" evidence="1">
    <location>
        <begin position="85"/>
        <end position="100"/>
    </location>
</feature>
<name>A0A9Q8V776_9HYPO</name>